<dbReference type="Pfam" id="PF17177">
    <property type="entry name" value="PPR_long"/>
    <property type="match status" value="2"/>
</dbReference>
<evidence type="ECO:0000256" key="13">
    <source>
        <dbReference type="ARBA" id="ARBA00022946"/>
    </source>
</evidence>
<comment type="caution">
    <text evidence="19">The sequence shown here is derived from an EMBL/GenBank/DDBJ whole genome shotgun (WGS) entry which is preliminary data.</text>
</comment>
<name>A0A9D4VBF7_ADICA</name>
<dbReference type="AlphaFoldDB" id="A0A9D4VBF7"/>
<evidence type="ECO:0000259" key="18">
    <source>
        <dbReference type="Pfam" id="PF17177"/>
    </source>
</evidence>
<dbReference type="GO" id="GO:0004526">
    <property type="term" value="F:ribonuclease P activity"/>
    <property type="evidence" value="ECO:0007669"/>
    <property type="project" value="UniProtKB-EC"/>
</dbReference>
<keyword evidence="13" id="KW-0809">Transit peptide</keyword>
<evidence type="ECO:0000256" key="5">
    <source>
        <dbReference type="ARBA" id="ARBA00012179"/>
    </source>
</evidence>
<evidence type="ECO:0000256" key="11">
    <source>
        <dbReference type="ARBA" id="ARBA00022833"/>
    </source>
</evidence>
<keyword evidence="7" id="KW-0540">Nuclease</keyword>
<feature type="region of interest" description="Disordered" evidence="16">
    <location>
        <begin position="72"/>
        <end position="95"/>
    </location>
</feature>
<feature type="compositionally biased region" description="Basic and acidic residues" evidence="16">
    <location>
        <begin position="83"/>
        <end position="95"/>
    </location>
</feature>
<comment type="cofactor">
    <cofactor evidence="2">
        <name>Mg(2+)</name>
        <dbReference type="ChEBI" id="CHEBI:18420"/>
    </cofactor>
</comment>
<evidence type="ECO:0000256" key="15">
    <source>
        <dbReference type="ARBA" id="ARBA00023211"/>
    </source>
</evidence>
<evidence type="ECO:0000256" key="4">
    <source>
        <dbReference type="ARBA" id="ARBA00007626"/>
    </source>
</evidence>
<evidence type="ECO:0000256" key="12">
    <source>
        <dbReference type="ARBA" id="ARBA00022842"/>
    </source>
</evidence>
<evidence type="ECO:0000256" key="16">
    <source>
        <dbReference type="SAM" id="MobiDB-lite"/>
    </source>
</evidence>
<sequence>MEVPVYSRRSSCLEAPIRVFQAGTVRVRNCTAFLGSFLCWKSTFSDQRLAIASARSALFLRAIDSRVHCKASPAPNSSPFGYEGKHPEPASPHRSDAALLASERARCSLSSGGSSALRKKSIGSKELALNSSNSKVEERTLSGQPPAGKVHSSGLGPRLAKTQRARPPRRKHKHQLLSQAQIEEEKARKQVEVKERVAMAEANGFRLSKRSKKNPEELRYVLKLNLCSKHGDLRGALEIYDKVCTGEMFKLKQHQYNMLLYICSGAASGSIVKAKGGKVSAAADTLETNKQSVKGSEERMEEAFKEEGEDGKDLVVATFSQEEMQLAARRGTQIYEDMLRAKIPPNEATFTAVARLAVAKGDGDLAFETVKKMAAAGMAPKLRTYGPAILCFCEHNQIEKAFEVDAHMAAAGVLPDENLLEALLRISIAAGLEAKVYTLLQRLRKTVRDVSPTTLMTIERWFNSETAASVGCHKCDSPPSEEDIRKAAESTGGGWHGLGWLGEGKWVTKRTTISKAGVCQSCGDTLCTIDLDPEETEKFAKSVAELAMQRERNPNEFVTFQQWLEKNGPFEAVIDAANIGMFNSSLRGFNYSQVATVANAMKSRSLIKRPPLIVLHCRRTSDGGSRSPRSQNIIDSWVNENILYSTPHGSNDDWYWMYAAVKCKSLLVTNDEMRDHLFELLGNNFFPKWKERHQVRFTFSANGLELLMPPPYSTIIQESQGGSWHIPHSGGNDVESPREWMCVTRSSTLLSELKRSTTLEQKPNVEMLPKDGINKRGCDSNLVSPSKERIKDCSSQASGEKIPALSCSSETLLKLEAAEQASMSVITYDI</sequence>
<evidence type="ECO:0000313" key="20">
    <source>
        <dbReference type="Proteomes" id="UP000886520"/>
    </source>
</evidence>
<keyword evidence="10" id="KW-0378">Hydrolase</keyword>
<dbReference type="PANTHER" id="PTHR13547:SF1">
    <property type="entry name" value="MITOCHONDRIAL RIBONUCLEASE P CATALYTIC SUBUNIT"/>
    <property type="match status" value="1"/>
</dbReference>
<dbReference type="InterPro" id="IPR031595">
    <property type="entry name" value="PRORP_C"/>
</dbReference>
<comment type="catalytic activity">
    <reaction evidence="1">
        <text>Endonucleolytic cleavage of RNA, removing 5'-extranucleotides from tRNA precursor.</text>
        <dbReference type="EC" id="3.1.26.5"/>
    </reaction>
</comment>
<feature type="domain" description="PROP1-like PPR" evidence="18">
    <location>
        <begin position="317"/>
        <end position="468"/>
    </location>
</feature>
<dbReference type="InterPro" id="IPR011990">
    <property type="entry name" value="TPR-like_helical_dom_sf"/>
</dbReference>
<reference evidence="19" key="1">
    <citation type="submission" date="2021-01" db="EMBL/GenBank/DDBJ databases">
        <title>Adiantum capillus-veneris genome.</title>
        <authorList>
            <person name="Fang Y."/>
            <person name="Liao Q."/>
        </authorList>
    </citation>
    <scope>NUCLEOTIDE SEQUENCE</scope>
    <source>
        <strain evidence="19">H3</strain>
        <tissue evidence="19">Leaf</tissue>
    </source>
</reference>
<feature type="compositionally biased region" description="Basic residues" evidence="16">
    <location>
        <begin position="161"/>
        <end position="175"/>
    </location>
</feature>
<evidence type="ECO:0000259" key="17">
    <source>
        <dbReference type="Pfam" id="PF16953"/>
    </source>
</evidence>
<feature type="domain" description="PRORP" evidence="17">
    <location>
        <begin position="513"/>
        <end position="742"/>
    </location>
</feature>
<dbReference type="Pfam" id="PF16953">
    <property type="entry name" value="PRORP"/>
    <property type="match status" value="1"/>
</dbReference>
<dbReference type="InterPro" id="IPR033443">
    <property type="entry name" value="PROP1-like_PPR_dom"/>
</dbReference>
<dbReference type="Gene3D" id="1.25.40.10">
    <property type="entry name" value="Tetratricopeptide repeat domain"/>
    <property type="match status" value="1"/>
</dbReference>
<gene>
    <name evidence="19" type="ORF">GOP47_0003158</name>
</gene>
<keyword evidence="12" id="KW-0460">Magnesium</keyword>
<evidence type="ECO:0000313" key="19">
    <source>
        <dbReference type="EMBL" id="KAI5083415.1"/>
    </source>
</evidence>
<dbReference type="PANTHER" id="PTHR13547">
    <property type="match status" value="1"/>
</dbReference>
<accession>A0A9D4VBF7</accession>
<proteinExistence type="inferred from homology"/>
<keyword evidence="8" id="KW-0479">Metal-binding</keyword>
<protein>
    <recommendedName>
        <fullName evidence="5">ribonuclease P</fullName>
        <ecNumber evidence="5">3.1.26.5</ecNumber>
    </recommendedName>
</protein>
<evidence type="ECO:0000256" key="7">
    <source>
        <dbReference type="ARBA" id="ARBA00022722"/>
    </source>
</evidence>
<evidence type="ECO:0000256" key="9">
    <source>
        <dbReference type="ARBA" id="ARBA00022737"/>
    </source>
</evidence>
<evidence type="ECO:0000256" key="6">
    <source>
        <dbReference type="ARBA" id="ARBA00022694"/>
    </source>
</evidence>
<evidence type="ECO:0000256" key="1">
    <source>
        <dbReference type="ARBA" id="ARBA00000928"/>
    </source>
</evidence>
<dbReference type="Gene3D" id="3.40.50.11980">
    <property type="match status" value="1"/>
</dbReference>
<feature type="domain" description="PROP1-like PPR" evidence="18">
    <location>
        <begin position="209"/>
        <end position="274"/>
    </location>
</feature>
<dbReference type="GO" id="GO:0001682">
    <property type="term" value="P:tRNA 5'-leader removal"/>
    <property type="evidence" value="ECO:0007669"/>
    <property type="project" value="TreeGrafter"/>
</dbReference>
<evidence type="ECO:0000256" key="8">
    <source>
        <dbReference type="ARBA" id="ARBA00022723"/>
    </source>
</evidence>
<comment type="similarity">
    <text evidence="4">Belongs to the PPR family. P subfamily.</text>
</comment>
<comment type="subcellular location">
    <subcellularLocation>
        <location evidence="3">Mitochondrion</location>
    </subcellularLocation>
</comment>
<keyword evidence="11" id="KW-0862">Zinc</keyword>
<dbReference type="Proteomes" id="UP000886520">
    <property type="component" value="Chromosome 3"/>
</dbReference>
<keyword evidence="20" id="KW-1185">Reference proteome</keyword>
<keyword evidence="6" id="KW-0819">tRNA processing</keyword>
<dbReference type="EMBL" id="JABFUD020000002">
    <property type="protein sequence ID" value="KAI5083415.1"/>
    <property type="molecule type" value="Genomic_DNA"/>
</dbReference>
<evidence type="ECO:0000256" key="14">
    <source>
        <dbReference type="ARBA" id="ARBA00023128"/>
    </source>
</evidence>
<evidence type="ECO:0000256" key="3">
    <source>
        <dbReference type="ARBA" id="ARBA00004173"/>
    </source>
</evidence>
<evidence type="ECO:0000256" key="2">
    <source>
        <dbReference type="ARBA" id="ARBA00001946"/>
    </source>
</evidence>
<organism evidence="19 20">
    <name type="scientific">Adiantum capillus-veneris</name>
    <name type="common">Maidenhair fern</name>
    <dbReference type="NCBI Taxonomy" id="13818"/>
    <lineage>
        <taxon>Eukaryota</taxon>
        <taxon>Viridiplantae</taxon>
        <taxon>Streptophyta</taxon>
        <taxon>Embryophyta</taxon>
        <taxon>Tracheophyta</taxon>
        <taxon>Polypodiopsida</taxon>
        <taxon>Polypodiidae</taxon>
        <taxon>Polypodiales</taxon>
        <taxon>Pteridineae</taxon>
        <taxon>Pteridaceae</taxon>
        <taxon>Vittarioideae</taxon>
        <taxon>Adiantum</taxon>
    </lineage>
</organism>
<keyword evidence="15" id="KW-0464">Manganese</keyword>
<feature type="region of interest" description="Disordered" evidence="16">
    <location>
        <begin position="110"/>
        <end position="176"/>
    </location>
</feature>
<keyword evidence="14" id="KW-0496">Mitochondrion</keyword>
<dbReference type="FunFam" id="3.40.50.11980:FF:000002">
    <property type="entry name" value="Proteinaceous RNase P 2"/>
    <property type="match status" value="1"/>
</dbReference>
<dbReference type="GO" id="GO:0046872">
    <property type="term" value="F:metal ion binding"/>
    <property type="evidence" value="ECO:0007669"/>
    <property type="project" value="UniProtKB-KW"/>
</dbReference>
<keyword evidence="9" id="KW-0677">Repeat</keyword>
<dbReference type="EC" id="3.1.26.5" evidence="5"/>
<dbReference type="GO" id="GO:0005739">
    <property type="term" value="C:mitochondrion"/>
    <property type="evidence" value="ECO:0007669"/>
    <property type="project" value="UniProtKB-SubCell"/>
</dbReference>
<evidence type="ECO:0000256" key="10">
    <source>
        <dbReference type="ARBA" id="ARBA00022801"/>
    </source>
</evidence>
<dbReference type="OrthoDB" id="46913at2759"/>